<gene>
    <name evidence="3" type="ORF">KGF56_003965</name>
</gene>
<dbReference type="GeneID" id="73381580"/>
<dbReference type="CDD" id="cd02859">
    <property type="entry name" value="E_set_AMPKbeta_like_N"/>
    <property type="match status" value="1"/>
</dbReference>
<dbReference type="GO" id="GO:0031588">
    <property type="term" value="C:nucleotide-activated protein kinase complex"/>
    <property type="evidence" value="ECO:0007669"/>
    <property type="project" value="TreeGrafter"/>
</dbReference>
<evidence type="ECO:0000313" key="3">
    <source>
        <dbReference type="EMBL" id="KAI3403230.2"/>
    </source>
</evidence>
<evidence type="ECO:0000313" key="4">
    <source>
        <dbReference type="Proteomes" id="UP001202479"/>
    </source>
</evidence>
<evidence type="ECO:0000259" key="2">
    <source>
        <dbReference type="Pfam" id="PF16561"/>
    </source>
</evidence>
<feature type="region of interest" description="Disordered" evidence="1">
    <location>
        <begin position="178"/>
        <end position="337"/>
    </location>
</feature>
<dbReference type="GO" id="GO:0005737">
    <property type="term" value="C:cytoplasm"/>
    <property type="evidence" value="ECO:0007669"/>
    <property type="project" value="TreeGrafter"/>
</dbReference>
<feature type="compositionally biased region" description="Basic and acidic residues" evidence="1">
    <location>
        <begin position="311"/>
        <end position="337"/>
    </location>
</feature>
<dbReference type="InterPro" id="IPR050827">
    <property type="entry name" value="CRP1_MDG1_kinase"/>
</dbReference>
<name>A0AAI9SV32_9ASCO</name>
<dbReference type="Gene3D" id="2.60.40.10">
    <property type="entry name" value="Immunoglobulins"/>
    <property type="match status" value="1"/>
</dbReference>
<dbReference type="GO" id="GO:0007165">
    <property type="term" value="P:signal transduction"/>
    <property type="evidence" value="ECO:0007669"/>
    <property type="project" value="TreeGrafter"/>
</dbReference>
<feature type="compositionally biased region" description="Polar residues" evidence="1">
    <location>
        <begin position="105"/>
        <end position="116"/>
    </location>
</feature>
<protein>
    <submittedName>
        <fullName evidence="3">CRP1</fullName>
    </submittedName>
</protein>
<evidence type="ECO:0000256" key="1">
    <source>
        <dbReference type="SAM" id="MobiDB-lite"/>
    </source>
</evidence>
<feature type="region of interest" description="Disordered" evidence="1">
    <location>
        <begin position="105"/>
        <end position="128"/>
    </location>
</feature>
<proteinExistence type="predicted"/>
<dbReference type="InterPro" id="IPR032640">
    <property type="entry name" value="AMPK1_CBM"/>
</dbReference>
<feature type="region of interest" description="Disordered" evidence="1">
    <location>
        <begin position="422"/>
        <end position="480"/>
    </location>
</feature>
<comment type="caution">
    <text evidence="3">The sequence shown here is derived from an EMBL/GenBank/DDBJ whole genome shotgun (WGS) entry which is preliminary data.</text>
</comment>
<dbReference type="SUPFAM" id="SSF81296">
    <property type="entry name" value="E set domains"/>
    <property type="match status" value="1"/>
</dbReference>
<dbReference type="Proteomes" id="UP001202479">
    <property type="component" value="Unassembled WGS sequence"/>
</dbReference>
<feature type="compositionally biased region" description="Acidic residues" evidence="1">
    <location>
        <begin position="268"/>
        <end position="278"/>
    </location>
</feature>
<feature type="compositionally biased region" description="Low complexity" evidence="1">
    <location>
        <begin position="181"/>
        <end position="211"/>
    </location>
</feature>
<feature type="compositionally biased region" description="Low complexity" evidence="1">
    <location>
        <begin position="575"/>
        <end position="602"/>
    </location>
</feature>
<sequence length="622" mass="65559">MSVHYTFKWPKGPEEVIVTGTFDKWSKTLPLVKQADGSFALQVPLPPQKETILYKYVVDGAWQINPEEKIAKDSQDIENNVLEEEDLVQLLTIPGSLIPESGLQYTSAKAGNNGSQKGEEKGEKSQDLKTTVLPKEEPHHATIAGEPGIQIPQDKEALSAFETFETTDAKALNENVTEIGTANSSAPAPASAPASAATAAATTQPSSATTSGLDDANTTPTTGVLAENSELSPEEREKQKKKVKRTKYKAKKKAKAAEANGLATSNTADEEDESEEYSPEPVPVVAAAAEGSKVTEEELKKESDANTEINEDVREQFERPSEEVETPTDKEKEEKSDFTAANVLKATAIGGAGAGAGVAGAELGQTIESKDAEVPLSEPAANVAVPLSEPAADVAVSKEIPQPAADVAVSKEIPQPAVEESVVAVPATTEGNHVKTLDPKAGSSATSPDSTTLASKPLAEPVAGTSNNAESNEGKEVNAFPVAKVTEPELVQEEEIIIAKGDKKDISAAVEATEGGPVILEEIKPTKSEQDELTKEVRLASQVEGPVTIEQVNVPKEEIANLQNSAAEPTRAKEATTAAAAAAQPATKSTTKPTTTTTTTNKTKPKETEKKGFRGFLKKIFS</sequence>
<dbReference type="RefSeq" id="XP_049178977.1">
    <property type="nucleotide sequence ID" value="XM_049325354.1"/>
</dbReference>
<dbReference type="PANTHER" id="PTHR10343">
    <property type="entry name" value="5'-AMP-ACTIVATED PROTEIN KINASE , BETA SUBUNIT"/>
    <property type="match status" value="1"/>
</dbReference>
<feature type="domain" description="AMP-activated protein kinase glycogen-binding" evidence="2">
    <location>
        <begin position="4"/>
        <end position="83"/>
    </location>
</feature>
<accession>A0AAI9SV32</accession>
<feature type="compositionally biased region" description="Basic and acidic residues" evidence="1">
    <location>
        <begin position="293"/>
        <end position="304"/>
    </location>
</feature>
<reference evidence="3" key="1">
    <citation type="journal article" date="2022" name="DNA Res.">
        <title>Genome analysis of five recently described species of the CUG-Ser clade uncovers Candida theae as a new hybrid lineage with pathogenic potential in the Candida parapsilosis species complex.</title>
        <authorList>
            <person name="Mixao V."/>
            <person name="Del Olmo V."/>
            <person name="Hegedusova E."/>
            <person name="Saus E."/>
            <person name="Pryszcz L."/>
            <person name="Cillingova A."/>
            <person name="Nosek J."/>
            <person name="Gabaldon T."/>
        </authorList>
    </citation>
    <scope>NUCLEOTIDE SEQUENCE</scope>
    <source>
        <strain evidence="3">CBS 10844</strain>
    </source>
</reference>
<keyword evidence="4" id="KW-1185">Reference proteome</keyword>
<organism evidence="3 4">
    <name type="scientific">Candida oxycetoniae</name>
    <dbReference type="NCBI Taxonomy" id="497107"/>
    <lineage>
        <taxon>Eukaryota</taxon>
        <taxon>Fungi</taxon>
        <taxon>Dikarya</taxon>
        <taxon>Ascomycota</taxon>
        <taxon>Saccharomycotina</taxon>
        <taxon>Pichiomycetes</taxon>
        <taxon>Debaryomycetaceae</taxon>
        <taxon>Candida/Lodderomyces clade</taxon>
        <taxon>Candida</taxon>
    </lineage>
</organism>
<dbReference type="InterPro" id="IPR014756">
    <property type="entry name" value="Ig_E-set"/>
</dbReference>
<feature type="compositionally biased region" description="Polar residues" evidence="1">
    <location>
        <begin position="443"/>
        <end position="454"/>
    </location>
</feature>
<dbReference type="EMBL" id="JAHUZD010000132">
    <property type="protein sequence ID" value="KAI3403230.2"/>
    <property type="molecule type" value="Genomic_DNA"/>
</dbReference>
<dbReference type="InterPro" id="IPR013783">
    <property type="entry name" value="Ig-like_fold"/>
</dbReference>
<dbReference type="AlphaFoldDB" id="A0AAI9SV32"/>
<dbReference type="GO" id="GO:0005634">
    <property type="term" value="C:nucleus"/>
    <property type="evidence" value="ECO:0007669"/>
    <property type="project" value="TreeGrafter"/>
</dbReference>
<dbReference type="Pfam" id="PF16561">
    <property type="entry name" value="AMPK1_CBM"/>
    <property type="match status" value="1"/>
</dbReference>
<dbReference type="PANTHER" id="PTHR10343:SF94">
    <property type="entry name" value="MDG1P"/>
    <property type="match status" value="1"/>
</dbReference>
<feature type="compositionally biased region" description="Basic and acidic residues" evidence="1">
    <location>
        <begin position="117"/>
        <end position="127"/>
    </location>
</feature>
<dbReference type="GO" id="GO:0019901">
    <property type="term" value="F:protein kinase binding"/>
    <property type="evidence" value="ECO:0007669"/>
    <property type="project" value="TreeGrafter"/>
</dbReference>
<feature type="compositionally biased region" description="Basic residues" evidence="1">
    <location>
        <begin position="239"/>
        <end position="254"/>
    </location>
</feature>
<feature type="region of interest" description="Disordered" evidence="1">
    <location>
        <begin position="564"/>
        <end position="622"/>
    </location>
</feature>